<dbReference type="Proteomes" id="UP000315648">
    <property type="component" value="Unassembled WGS sequence"/>
</dbReference>
<evidence type="ECO:0000256" key="1">
    <source>
        <dbReference type="SAM" id="SignalP"/>
    </source>
</evidence>
<feature type="signal peptide" evidence="1">
    <location>
        <begin position="1"/>
        <end position="25"/>
    </location>
</feature>
<dbReference type="InterPro" id="IPR008391">
    <property type="entry name" value="AXE1_dom"/>
</dbReference>
<dbReference type="OrthoDB" id="9770528at2"/>
<protein>
    <submittedName>
        <fullName evidence="3">Acetylxylan esterase</fullName>
    </submittedName>
</protein>
<evidence type="ECO:0000313" key="4">
    <source>
        <dbReference type="Proteomes" id="UP000315648"/>
    </source>
</evidence>
<dbReference type="InterPro" id="IPR039069">
    <property type="entry name" value="CE7"/>
</dbReference>
<dbReference type="Pfam" id="PF05448">
    <property type="entry name" value="AXE1"/>
    <property type="match status" value="1"/>
</dbReference>
<dbReference type="GO" id="GO:0052689">
    <property type="term" value="F:carboxylic ester hydrolase activity"/>
    <property type="evidence" value="ECO:0007669"/>
    <property type="project" value="TreeGrafter"/>
</dbReference>
<comment type="caution">
    <text evidence="3">The sequence shown here is derived from an EMBL/GenBank/DDBJ whole genome shotgun (WGS) entry which is preliminary data.</text>
</comment>
<evidence type="ECO:0000313" key="3">
    <source>
        <dbReference type="EMBL" id="TSJ76800.1"/>
    </source>
</evidence>
<reference evidence="3 4" key="1">
    <citation type="submission" date="2019-07" db="EMBL/GenBank/DDBJ databases">
        <title>Description of 53C-WASEF.</title>
        <authorList>
            <person name="Pitt A."/>
            <person name="Hahn M.W."/>
        </authorList>
    </citation>
    <scope>NUCLEOTIDE SEQUENCE [LARGE SCALE GENOMIC DNA]</scope>
    <source>
        <strain evidence="3 4">53C-WASEF</strain>
    </source>
</reference>
<proteinExistence type="predicted"/>
<gene>
    <name evidence="3" type="ORF">FPL22_11805</name>
</gene>
<name>A0A556QJI4_9BACT</name>
<feature type="domain" description="Acetyl xylan esterase" evidence="2">
    <location>
        <begin position="129"/>
        <end position="406"/>
    </location>
</feature>
<dbReference type="AlphaFoldDB" id="A0A556QJI4"/>
<sequence>MAQPRRFLVWMSVLFAIGLVPIAKAAPSSYALSVTAERDNATYRVDETVTFIVTVTRDGQPHPEGEISWSLTKDGVAPILQGTAPLKEGKALVTGRLSEPGFLQCKAKFDSGTDSVKNLGAAAIDPLKLRPSLPVPDDFDAFWESKKRILAAIPLNAKLTPVPTRQAGIELFDVEADSVGDRPMRGYYARPANAAPKSLPAIITLEGAGVYSTRLEPWLLNWAKAGFISLELNAHGLPNGREPSYYQSLEQGALKDYPFFGRESRETSYFLNMYLRALRGVDFLTAQPEWDGRVLISSGLSQGAAQAIFVASQDRRVTFLSAGVPAMCDHTAMLVGRVPGWPRLVPAGPDGKPAADVIETSRYFDSVNFASRVRAPSFFVIGYNDQVTPPTAGYVACNNLRAEKEIYPAIHASHALQAPVLEVIRQRILAHKTPSTSTP</sequence>
<dbReference type="InterPro" id="IPR029058">
    <property type="entry name" value="AB_hydrolase_fold"/>
</dbReference>
<accession>A0A556QJI4</accession>
<dbReference type="Gene3D" id="3.40.50.1820">
    <property type="entry name" value="alpha/beta hydrolase"/>
    <property type="match status" value="1"/>
</dbReference>
<dbReference type="PANTHER" id="PTHR40111:SF1">
    <property type="entry name" value="CEPHALOSPORIN-C DEACETYLASE"/>
    <property type="match status" value="1"/>
</dbReference>
<keyword evidence="1" id="KW-0732">Signal</keyword>
<organism evidence="3 4">
    <name type="scientific">Rariglobus hedericola</name>
    <dbReference type="NCBI Taxonomy" id="2597822"/>
    <lineage>
        <taxon>Bacteria</taxon>
        <taxon>Pseudomonadati</taxon>
        <taxon>Verrucomicrobiota</taxon>
        <taxon>Opitutia</taxon>
        <taxon>Opitutales</taxon>
        <taxon>Opitutaceae</taxon>
        <taxon>Rariglobus</taxon>
    </lineage>
</organism>
<dbReference type="PANTHER" id="PTHR40111">
    <property type="entry name" value="CEPHALOSPORIN-C DEACETYLASE"/>
    <property type="match status" value="1"/>
</dbReference>
<dbReference type="GO" id="GO:0005976">
    <property type="term" value="P:polysaccharide metabolic process"/>
    <property type="evidence" value="ECO:0007669"/>
    <property type="project" value="TreeGrafter"/>
</dbReference>
<keyword evidence="4" id="KW-1185">Reference proteome</keyword>
<evidence type="ECO:0000259" key="2">
    <source>
        <dbReference type="Pfam" id="PF05448"/>
    </source>
</evidence>
<dbReference type="SUPFAM" id="SSF53474">
    <property type="entry name" value="alpha/beta-Hydrolases"/>
    <property type="match status" value="1"/>
</dbReference>
<dbReference type="EMBL" id="VMBG01000002">
    <property type="protein sequence ID" value="TSJ76800.1"/>
    <property type="molecule type" value="Genomic_DNA"/>
</dbReference>
<feature type="chain" id="PRO_5022229790" evidence="1">
    <location>
        <begin position="26"/>
        <end position="439"/>
    </location>
</feature>